<evidence type="ECO:0000256" key="2">
    <source>
        <dbReference type="ARBA" id="ARBA00022448"/>
    </source>
</evidence>
<dbReference type="Gene3D" id="1.10.3730.20">
    <property type="match status" value="1"/>
</dbReference>
<evidence type="ECO:0000256" key="10">
    <source>
        <dbReference type="SAM" id="Phobius"/>
    </source>
</evidence>
<dbReference type="EMBL" id="JAPNOA010000007">
    <property type="protein sequence ID" value="MCY0963956.1"/>
    <property type="molecule type" value="Genomic_DNA"/>
</dbReference>
<gene>
    <name evidence="11" type="ORF">OUO13_02035</name>
</gene>
<dbReference type="PANTHER" id="PTHR30561:SF0">
    <property type="entry name" value="GUANIDINIUM EXPORTER"/>
    <property type="match status" value="1"/>
</dbReference>
<evidence type="ECO:0000256" key="8">
    <source>
        <dbReference type="ARBA" id="ARBA00039168"/>
    </source>
</evidence>
<evidence type="ECO:0000256" key="5">
    <source>
        <dbReference type="ARBA" id="ARBA00022989"/>
    </source>
</evidence>
<evidence type="ECO:0000313" key="12">
    <source>
        <dbReference type="Proteomes" id="UP001150830"/>
    </source>
</evidence>
<name>A0A9X3EB48_9GAMM</name>
<accession>A0A9X3EB48</accession>
<comment type="caution">
    <text evidence="11">The sequence shown here is derived from an EMBL/GenBank/DDBJ whole genome shotgun (WGS) entry which is preliminary data.</text>
</comment>
<keyword evidence="2" id="KW-0813">Transport</keyword>
<evidence type="ECO:0000313" key="11">
    <source>
        <dbReference type="EMBL" id="MCY0963956.1"/>
    </source>
</evidence>
<feature type="transmembrane region" description="Helical" evidence="10">
    <location>
        <begin position="57"/>
        <end position="78"/>
    </location>
</feature>
<evidence type="ECO:0000256" key="1">
    <source>
        <dbReference type="ARBA" id="ARBA00004651"/>
    </source>
</evidence>
<comment type="similarity">
    <text evidence="7">Belongs to the drug/metabolite transporter (DMT) superfamily. Small multidrug resistance (SMR) (TC 2.A.7.1) family. Gdx/SugE subfamily.</text>
</comment>
<organism evidence="11 12">
    <name type="scientific">Parathalassolituus penaei</name>
    <dbReference type="NCBI Taxonomy" id="2997323"/>
    <lineage>
        <taxon>Bacteria</taxon>
        <taxon>Pseudomonadati</taxon>
        <taxon>Pseudomonadota</taxon>
        <taxon>Gammaproteobacteria</taxon>
        <taxon>Oceanospirillales</taxon>
        <taxon>Oceanospirillaceae</taxon>
        <taxon>Parathalassolituus</taxon>
    </lineage>
</organism>
<keyword evidence="3" id="KW-1003">Cell membrane</keyword>
<comment type="subcellular location">
    <subcellularLocation>
        <location evidence="1 9">Cell membrane</location>
        <topology evidence="1 9">Multi-pass membrane protein</topology>
    </subcellularLocation>
</comment>
<evidence type="ECO:0000256" key="6">
    <source>
        <dbReference type="ARBA" id="ARBA00023136"/>
    </source>
</evidence>
<keyword evidence="4 9" id="KW-0812">Transmembrane</keyword>
<dbReference type="PANTHER" id="PTHR30561">
    <property type="entry name" value="SMR FAMILY PROTON-DEPENDENT DRUG EFFLUX TRANSPORTER SUGE"/>
    <property type="match status" value="1"/>
</dbReference>
<dbReference type="GO" id="GO:1990961">
    <property type="term" value="P:xenobiotic detoxification by transmembrane export across the plasma membrane"/>
    <property type="evidence" value="ECO:0007669"/>
    <property type="project" value="UniProtKB-ARBA"/>
</dbReference>
<dbReference type="GO" id="GO:0005886">
    <property type="term" value="C:plasma membrane"/>
    <property type="evidence" value="ECO:0007669"/>
    <property type="project" value="UniProtKB-SubCell"/>
</dbReference>
<sequence>MGWIFLLIGGALECFGALAMKKSEGFSQLWPSLLAILLLGTSLLMVSLAMRTIPMGTAYAVWAGIGIASIAISGILFLNEPASLLRLGAILCIVVGVVGLKLVEAIET</sequence>
<keyword evidence="12" id="KW-1185">Reference proteome</keyword>
<dbReference type="Pfam" id="PF00893">
    <property type="entry name" value="Multi_Drug_Res"/>
    <property type="match status" value="1"/>
</dbReference>
<evidence type="ECO:0000256" key="3">
    <source>
        <dbReference type="ARBA" id="ARBA00022475"/>
    </source>
</evidence>
<evidence type="ECO:0000256" key="7">
    <source>
        <dbReference type="ARBA" id="ARBA00038151"/>
    </source>
</evidence>
<dbReference type="AlphaFoldDB" id="A0A9X3EB48"/>
<protein>
    <recommendedName>
        <fullName evidence="8">Guanidinium exporter</fullName>
    </recommendedName>
</protein>
<keyword evidence="5 10" id="KW-1133">Transmembrane helix</keyword>
<reference evidence="11" key="1">
    <citation type="submission" date="2022-11" db="EMBL/GenBank/DDBJ databases">
        <title>Parathalassolutuus dongxingensis gen. nov., sp. nov., a novel member of family Oceanospirillaceae isolated from a coastal shrimp pond in Guangxi, China.</title>
        <authorList>
            <person name="Chen H."/>
        </authorList>
    </citation>
    <scope>NUCLEOTIDE SEQUENCE</scope>
    <source>
        <strain evidence="11">G-43</strain>
    </source>
</reference>
<dbReference type="GO" id="GO:0022857">
    <property type="term" value="F:transmembrane transporter activity"/>
    <property type="evidence" value="ECO:0007669"/>
    <property type="project" value="InterPro"/>
</dbReference>
<feature type="transmembrane region" description="Helical" evidence="10">
    <location>
        <begin position="84"/>
        <end position="103"/>
    </location>
</feature>
<dbReference type="RefSeq" id="WP_283172175.1">
    <property type="nucleotide sequence ID" value="NZ_JAPNOA010000007.1"/>
</dbReference>
<dbReference type="InterPro" id="IPR000390">
    <property type="entry name" value="Small_drug/metabolite_transptr"/>
</dbReference>
<dbReference type="FunFam" id="1.10.3730.20:FF:000001">
    <property type="entry name" value="Quaternary ammonium compound resistance transporter SugE"/>
    <property type="match status" value="1"/>
</dbReference>
<dbReference type="SUPFAM" id="SSF103481">
    <property type="entry name" value="Multidrug resistance efflux transporter EmrE"/>
    <property type="match status" value="1"/>
</dbReference>
<feature type="transmembrane region" description="Helical" evidence="10">
    <location>
        <begin position="29"/>
        <end position="50"/>
    </location>
</feature>
<evidence type="ECO:0000256" key="9">
    <source>
        <dbReference type="RuleBase" id="RU003942"/>
    </source>
</evidence>
<proteinExistence type="inferred from homology"/>
<keyword evidence="6 10" id="KW-0472">Membrane</keyword>
<dbReference type="InterPro" id="IPR045324">
    <property type="entry name" value="Small_multidrug_res"/>
</dbReference>
<evidence type="ECO:0000256" key="4">
    <source>
        <dbReference type="ARBA" id="ARBA00022692"/>
    </source>
</evidence>
<dbReference type="Proteomes" id="UP001150830">
    <property type="component" value="Unassembled WGS sequence"/>
</dbReference>
<dbReference type="InterPro" id="IPR037185">
    <property type="entry name" value="EmrE-like"/>
</dbReference>